<organism evidence="2">
    <name type="scientific">Arundo donax</name>
    <name type="common">Giant reed</name>
    <name type="synonym">Donax arundinaceus</name>
    <dbReference type="NCBI Taxonomy" id="35708"/>
    <lineage>
        <taxon>Eukaryota</taxon>
        <taxon>Viridiplantae</taxon>
        <taxon>Streptophyta</taxon>
        <taxon>Embryophyta</taxon>
        <taxon>Tracheophyta</taxon>
        <taxon>Spermatophyta</taxon>
        <taxon>Magnoliopsida</taxon>
        <taxon>Liliopsida</taxon>
        <taxon>Poales</taxon>
        <taxon>Poaceae</taxon>
        <taxon>PACMAD clade</taxon>
        <taxon>Arundinoideae</taxon>
        <taxon>Arundineae</taxon>
        <taxon>Arundo</taxon>
    </lineage>
</organism>
<name>A0A0A9HQ00_ARUDO</name>
<evidence type="ECO:0000256" key="1">
    <source>
        <dbReference type="SAM" id="MobiDB-lite"/>
    </source>
</evidence>
<sequence>MRKSSCCYSAIPLPAGPSSHDARASDASPGLMRTGEAFPQCTVAPFQPH</sequence>
<proteinExistence type="predicted"/>
<protein>
    <submittedName>
        <fullName evidence="2">Uncharacterized protein</fullName>
    </submittedName>
</protein>
<evidence type="ECO:0000313" key="2">
    <source>
        <dbReference type="EMBL" id="JAE37919.1"/>
    </source>
</evidence>
<reference evidence="2" key="1">
    <citation type="submission" date="2014-09" db="EMBL/GenBank/DDBJ databases">
        <authorList>
            <person name="Magalhaes I.L.F."/>
            <person name="Oliveira U."/>
            <person name="Santos F.R."/>
            <person name="Vidigal T.H.D.A."/>
            <person name="Brescovit A.D."/>
            <person name="Santos A.J."/>
        </authorList>
    </citation>
    <scope>NUCLEOTIDE SEQUENCE</scope>
    <source>
        <tissue evidence="2">Shoot tissue taken approximately 20 cm above the soil surface</tissue>
    </source>
</reference>
<dbReference type="AlphaFoldDB" id="A0A0A9HQ00"/>
<dbReference type="EMBL" id="GBRH01159977">
    <property type="protein sequence ID" value="JAE37919.1"/>
    <property type="molecule type" value="Transcribed_RNA"/>
</dbReference>
<accession>A0A0A9HQ00</accession>
<feature type="region of interest" description="Disordered" evidence="1">
    <location>
        <begin position="12"/>
        <end position="34"/>
    </location>
</feature>
<reference evidence="2" key="2">
    <citation type="journal article" date="2015" name="Data Brief">
        <title>Shoot transcriptome of the giant reed, Arundo donax.</title>
        <authorList>
            <person name="Barrero R.A."/>
            <person name="Guerrero F.D."/>
            <person name="Moolhuijzen P."/>
            <person name="Goolsby J.A."/>
            <person name="Tidwell J."/>
            <person name="Bellgard S.E."/>
            <person name="Bellgard M.I."/>
        </authorList>
    </citation>
    <scope>NUCLEOTIDE SEQUENCE</scope>
    <source>
        <tissue evidence="2">Shoot tissue taken approximately 20 cm above the soil surface</tissue>
    </source>
</reference>